<dbReference type="OrthoDB" id="10450062at2759"/>
<evidence type="ECO:0000256" key="3">
    <source>
        <dbReference type="ARBA" id="ARBA00022989"/>
    </source>
</evidence>
<dbReference type="InterPro" id="IPR017978">
    <property type="entry name" value="GPCR_3_C"/>
</dbReference>
<evidence type="ECO:0000313" key="7">
    <source>
        <dbReference type="EMBL" id="ORX56615.1"/>
    </source>
</evidence>
<dbReference type="AlphaFoldDB" id="A0A1Y1VIJ7"/>
<name>A0A1Y1VIJ7_9FUNG</name>
<keyword evidence="4 5" id="KW-0472">Membrane</keyword>
<proteinExistence type="predicted"/>
<evidence type="ECO:0000313" key="8">
    <source>
        <dbReference type="Proteomes" id="UP000193719"/>
    </source>
</evidence>
<keyword evidence="3 5" id="KW-1133">Transmembrane helix</keyword>
<feature type="non-terminal residue" evidence="7">
    <location>
        <position position="1"/>
    </location>
</feature>
<reference evidence="7 8" key="1">
    <citation type="submission" date="2016-08" db="EMBL/GenBank/DDBJ databases">
        <title>Genomes of anaerobic fungi encode conserved fungal cellulosomes for biomass hydrolysis.</title>
        <authorList>
            <consortium name="DOE Joint Genome Institute"/>
            <person name="Haitjema C.H."/>
            <person name="Gilmore S.P."/>
            <person name="Henske J.K."/>
            <person name="Solomon K.V."/>
            <person name="De Groot R."/>
            <person name="Kuo A."/>
            <person name="Mondo S.J."/>
            <person name="Salamov A.A."/>
            <person name="Labutti K."/>
            <person name="Zhao Z."/>
            <person name="Chiniquy J."/>
            <person name="Barry K."/>
            <person name="Brewer H.M."/>
            <person name="Purvine S.O."/>
            <person name="Wright A.T."/>
            <person name="Boxma B."/>
            <person name="Van Alen T."/>
            <person name="Hackstein J.H."/>
            <person name="Baker S.E."/>
            <person name="Grigoriev I.V."/>
            <person name="O'Malley M.A."/>
        </authorList>
    </citation>
    <scope>NUCLEOTIDE SEQUENCE [LARGE SCALE GENOMIC DNA]</scope>
    <source>
        <strain evidence="8">finn</strain>
    </source>
</reference>
<comment type="caution">
    <text evidence="7">The sequence shown here is derived from an EMBL/GenBank/DDBJ whole genome shotgun (WGS) entry which is preliminary data.</text>
</comment>
<accession>A0A1Y1VIJ7</accession>
<dbReference type="GO" id="GO:0004930">
    <property type="term" value="F:G protein-coupled receptor activity"/>
    <property type="evidence" value="ECO:0007669"/>
    <property type="project" value="InterPro"/>
</dbReference>
<dbReference type="Pfam" id="PF00003">
    <property type="entry name" value="7tm_3"/>
    <property type="match status" value="1"/>
</dbReference>
<evidence type="ECO:0000256" key="1">
    <source>
        <dbReference type="ARBA" id="ARBA00004141"/>
    </source>
</evidence>
<feature type="transmembrane region" description="Helical" evidence="5">
    <location>
        <begin position="78"/>
        <end position="97"/>
    </location>
</feature>
<evidence type="ECO:0000256" key="2">
    <source>
        <dbReference type="ARBA" id="ARBA00022692"/>
    </source>
</evidence>
<dbReference type="Proteomes" id="UP000193719">
    <property type="component" value="Unassembled WGS sequence"/>
</dbReference>
<evidence type="ECO:0000256" key="4">
    <source>
        <dbReference type="ARBA" id="ARBA00023136"/>
    </source>
</evidence>
<feature type="domain" description="G-protein coupled receptors family 3 profile" evidence="6">
    <location>
        <begin position="1"/>
        <end position="128"/>
    </location>
</feature>
<sequence length="129" mass="14986">SFRIYVILNNDKFKKLEILLKNKFLLLLIFFFVALVSLLLSIGQILDPVVQQTKTIKIDSNEVEKYYICTSKDNITSAVYFILVIIDGIIIFTGIYISKEIKSVASEFYESVHITYALYCKCYFIILFL</sequence>
<comment type="subcellular location">
    <subcellularLocation>
        <location evidence="1">Membrane</location>
        <topology evidence="1">Multi-pass membrane protein</topology>
    </subcellularLocation>
</comment>
<protein>
    <recommendedName>
        <fullName evidence="6">G-protein coupled receptors family 3 profile domain-containing protein</fullName>
    </recommendedName>
</protein>
<reference evidence="7 8" key="2">
    <citation type="submission" date="2016-08" db="EMBL/GenBank/DDBJ databases">
        <title>Pervasive Adenine N6-methylation of Active Genes in Fungi.</title>
        <authorList>
            <consortium name="DOE Joint Genome Institute"/>
            <person name="Mondo S.J."/>
            <person name="Dannebaum R.O."/>
            <person name="Kuo R.C."/>
            <person name="Labutti K."/>
            <person name="Haridas S."/>
            <person name="Kuo A."/>
            <person name="Salamov A."/>
            <person name="Ahrendt S.R."/>
            <person name="Lipzen A."/>
            <person name="Sullivan W."/>
            <person name="Andreopoulos W.B."/>
            <person name="Clum A."/>
            <person name="Lindquist E."/>
            <person name="Daum C."/>
            <person name="Ramamoorthy G.K."/>
            <person name="Gryganskyi A."/>
            <person name="Culley D."/>
            <person name="Magnuson J.K."/>
            <person name="James T.Y."/>
            <person name="O'Malley M.A."/>
            <person name="Stajich J.E."/>
            <person name="Spatafora J.W."/>
            <person name="Visel A."/>
            <person name="Grigoriev I.V."/>
        </authorList>
    </citation>
    <scope>NUCLEOTIDE SEQUENCE [LARGE SCALE GENOMIC DNA]</scope>
    <source>
        <strain evidence="8">finn</strain>
    </source>
</reference>
<dbReference type="EMBL" id="MCFH01000007">
    <property type="protein sequence ID" value="ORX56615.1"/>
    <property type="molecule type" value="Genomic_DNA"/>
</dbReference>
<keyword evidence="2 5" id="KW-0812">Transmembrane</keyword>
<organism evidence="7 8">
    <name type="scientific">Piromyces finnis</name>
    <dbReference type="NCBI Taxonomy" id="1754191"/>
    <lineage>
        <taxon>Eukaryota</taxon>
        <taxon>Fungi</taxon>
        <taxon>Fungi incertae sedis</taxon>
        <taxon>Chytridiomycota</taxon>
        <taxon>Chytridiomycota incertae sedis</taxon>
        <taxon>Neocallimastigomycetes</taxon>
        <taxon>Neocallimastigales</taxon>
        <taxon>Neocallimastigaceae</taxon>
        <taxon>Piromyces</taxon>
    </lineage>
</organism>
<evidence type="ECO:0000259" key="6">
    <source>
        <dbReference type="Pfam" id="PF00003"/>
    </source>
</evidence>
<gene>
    <name evidence="7" type="ORF">BCR36DRAFT_280013</name>
</gene>
<dbReference type="GO" id="GO:0016020">
    <property type="term" value="C:membrane"/>
    <property type="evidence" value="ECO:0007669"/>
    <property type="project" value="UniProtKB-SubCell"/>
</dbReference>
<evidence type="ECO:0000256" key="5">
    <source>
        <dbReference type="SAM" id="Phobius"/>
    </source>
</evidence>
<keyword evidence="8" id="KW-1185">Reference proteome</keyword>
<feature type="transmembrane region" description="Helical" evidence="5">
    <location>
        <begin position="24"/>
        <end position="46"/>
    </location>
</feature>